<feature type="coiled-coil region" evidence="1">
    <location>
        <begin position="95"/>
        <end position="129"/>
    </location>
</feature>
<protein>
    <submittedName>
        <fullName evidence="3">Uncharacterized protein</fullName>
    </submittedName>
</protein>
<accession>A0ABQ0LTD5</accession>
<dbReference type="EMBL" id="DF848555">
    <property type="protein sequence ID" value="GAT54252.1"/>
    <property type="molecule type" value="Genomic_DNA"/>
</dbReference>
<reference evidence="3" key="1">
    <citation type="submission" date="2014-09" db="EMBL/GenBank/DDBJ databases">
        <title>Genome sequence of the luminous mushroom Mycena chlorophos for searching fungal bioluminescence genes.</title>
        <authorList>
            <person name="Tanaka Y."/>
            <person name="Kasuga D."/>
            <person name="Oba Y."/>
            <person name="Hase S."/>
            <person name="Sato K."/>
            <person name="Oba Y."/>
            <person name="Sakakibara Y."/>
        </authorList>
    </citation>
    <scope>NUCLEOTIDE SEQUENCE</scope>
</reference>
<name>A0ABQ0LTD5_MYCCL</name>
<feature type="region of interest" description="Disordered" evidence="2">
    <location>
        <begin position="1"/>
        <end position="29"/>
    </location>
</feature>
<organism evidence="3 4">
    <name type="scientific">Mycena chlorophos</name>
    <name type="common">Agaric fungus</name>
    <name type="synonym">Agaricus chlorophos</name>
    <dbReference type="NCBI Taxonomy" id="658473"/>
    <lineage>
        <taxon>Eukaryota</taxon>
        <taxon>Fungi</taxon>
        <taxon>Dikarya</taxon>
        <taxon>Basidiomycota</taxon>
        <taxon>Agaricomycotina</taxon>
        <taxon>Agaricomycetes</taxon>
        <taxon>Agaricomycetidae</taxon>
        <taxon>Agaricales</taxon>
        <taxon>Marasmiineae</taxon>
        <taxon>Mycenaceae</taxon>
        <taxon>Mycena</taxon>
    </lineage>
</organism>
<keyword evidence="1" id="KW-0175">Coiled coil</keyword>
<gene>
    <name evidence="3" type="ORF">MCHLO_11120</name>
</gene>
<feature type="coiled-coil region" evidence="1">
    <location>
        <begin position="218"/>
        <end position="266"/>
    </location>
</feature>
<evidence type="ECO:0000313" key="4">
    <source>
        <dbReference type="Proteomes" id="UP000815677"/>
    </source>
</evidence>
<keyword evidence="4" id="KW-1185">Reference proteome</keyword>
<evidence type="ECO:0000313" key="3">
    <source>
        <dbReference type="EMBL" id="GAT54252.1"/>
    </source>
</evidence>
<evidence type="ECO:0000256" key="1">
    <source>
        <dbReference type="SAM" id="Coils"/>
    </source>
</evidence>
<sequence length="322" mass="36126">MASTSTTSRACHPAASDAPHPESAHQPHTHHIGALQEHFESLLRDVARLSASLAAAEAERDAAVAGTHAMRAWIGEASRLMNNFLRWKAQFQERFAQIERERDASMGEAEVLRRERDELREELRCKTLSYFEVCAKHGQLVEQGEGWKRDLRLSQEANDELARQRDAAVAQNASLQATLLAEQQVTESLRYELVASKEALLIRTQAHDGQSIDMAAELHRSRAKGQHLEARLERAETTIAGFMHERDRASTQLRRLGEDNRQLQERVLAQDSLLDRSVDAAVDWAHEVADSRRKMARGKASGLVSRAKRKSLSATARKYISG</sequence>
<proteinExistence type="predicted"/>
<dbReference type="Proteomes" id="UP000815677">
    <property type="component" value="Unassembled WGS sequence"/>
</dbReference>
<evidence type="ECO:0000256" key="2">
    <source>
        <dbReference type="SAM" id="MobiDB-lite"/>
    </source>
</evidence>